<organism evidence="2 3">
    <name type="scientific">Austropuccinia psidii MF-1</name>
    <dbReference type="NCBI Taxonomy" id="1389203"/>
    <lineage>
        <taxon>Eukaryota</taxon>
        <taxon>Fungi</taxon>
        <taxon>Dikarya</taxon>
        <taxon>Basidiomycota</taxon>
        <taxon>Pucciniomycotina</taxon>
        <taxon>Pucciniomycetes</taxon>
        <taxon>Pucciniales</taxon>
        <taxon>Sphaerophragmiaceae</taxon>
        <taxon>Austropuccinia</taxon>
    </lineage>
</organism>
<sequence>MDHTPQSVGHVPYATTNVGGPIQVGGRPIYSSSEVPISRINTKGVVKCIRQIFNSPPDPDSEGSYELDGAEVEVVHNSAGHQSSYSPSHPPAKRFQSHIIPSTPRTFQPILSTNPTSLSPASPSSLTTRPSLAPEVRTSPIPQPRNSPIVTSQHLQPVASSSMRREELPSLLFPAT</sequence>
<protein>
    <submittedName>
        <fullName evidence="2">Uncharacterized protein</fullName>
    </submittedName>
</protein>
<reference evidence="2" key="1">
    <citation type="submission" date="2021-03" db="EMBL/GenBank/DDBJ databases">
        <title>Draft genome sequence of rust myrtle Austropuccinia psidii MF-1, a brazilian biotype.</title>
        <authorList>
            <person name="Quecine M.C."/>
            <person name="Pachon D.M.R."/>
            <person name="Bonatelli M.L."/>
            <person name="Correr F.H."/>
            <person name="Franceschini L.M."/>
            <person name="Leite T.F."/>
            <person name="Margarido G.R.A."/>
            <person name="Almeida C.A."/>
            <person name="Ferrarezi J.A."/>
            <person name="Labate C.A."/>
        </authorList>
    </citation>
    <scope>NUCLEOTIDE SEQUENCE</scope>
    <source>
        <strain evidence="2">MF-1</strain>
    </source>
</reference>
<dbReference type="AlphaFoldDB" id="A0A9Q3CLW6"/>
<name>A0A9Q3CLW6_9BASI</name>
<feature type="compositionally biased region" description="Low complexity" evidence="1">
    <location>
        <begin position="111"/>
        <end position="132"/>
    </location>
</feature>
<evidence type="ECO:0000313" key="3">
    <source>
        <dbReference type="Proteomes" id="UP000765509"/>
    </source>
</evidence>
<keyword evidence="3" id="KW-1185">Reference proteome</keyword>
<dbReference type="Proteomes" id="UP000765509">
    <property type="component" value="Unassembled WGS sequence"/>
</dbReference>
<evidence type="ECO:0000313" key="2">
    <source>
        <dbReference type="EMBL" id="MBW0485435.1"/>
    </source>
</evidence>
<feature type="compositionally biased region" description="Polar residues" evidence="1">
    <location>
        <begin position="99"/>
        <end position="110"/>
    </location>
</feature>
<evidence type="ECO:0000256" key="1">
    <source>
        <dbReference type="SAM" id="MobiDB-lite"/>
    </source>
</evidence>
<feature type="region of interest" description="Disordered" evidence="1">
    <location>
        <begin position="1"/>
        <end position="23"/>
    </location>
</feature>
<comment type="caution">
    <text evidence="2">The sequence shown here is derived from an EMBL/GenBank/DDBJ whole genome shotgun (WGS) entry which is preliminary data.</text>
</comment>
<gene>
    <name evidence="2" type="ORF">O181_025150</name>
</gene>
<accession>A0A9Q3CLW6</accession>
<feature type="compositionally biased region" description="Polar residues" evidence="1">
    <location>
        <begin position="144"/>
        <end position="162"/>
    </location>
</feature>
<feature type="region of interest" description="Disordered" evidence="1">
    <location>
        <begin position="78"/>
        <end position="176"/>
    </location>
</feature>
<proteinExistence type="predicted"/>
<dbReference type="EMBL" id="AVOT02008157">
    <property type="protein sequence ID" value="MBW0485435.1"/>
    <property type="molecule type" value="Genomic_DNA"/>
</dbReference>